<reference evidence="6" key="1">
    <citation type="submission" date="2018-11" db="EMBL/GenBank/DDBJ databases">
        <authorList>
            <consortium name="Pathogen Informatics"/>
        </authorList>
    </citation>
    <scope>NUCLEOTIDE SEQUENCE</scope>
</reference>
<dbReference type="Pfam" id="PF07714">
    <property type="entry name" value="PK_Tyr_Ser-Thr"/>
    <property type="match status" value="1"/>
</dbReference>
<dbReference type="PROSITE" id="PS50011">
    <property type="entry name" value="PROTEIN_KINASE_DOM"/>
    <property type="match status" value="1"/>
</dbReference>
<dbReference type="GO" id="GO:0004672">
    <property type="term" value="F:protein kinase activity"/>
    <property type="evidence" value="ECO:0007669"/>
    <property type="project" value="InterPro"/>
</dbReference>
<dbReference type="InterPro" id="IPR011009">
    <property type="entry name" value="Kinase-like_dom_sf"/>
</dbReference>
<gene>
    <name evidence="6" type="ORF">PXEA_LOCUS30913</name>
</gene>
<dbReference type="EMBL" id="CAAALY010255079">
    <property type="protein sequence ID" value="VEL37473.1"/>
    <property type="molecule type" value="Genomic_DNA"/>
</dbReference>
<dbReference type="InterPro" id="IPR000719">
    <property type="entry name" value="Prot_kinase_dom"/>
</dbReference>
<keyword evidence="2" id="KW-0547">Nucleotide-binding</keyword>
<dbReference type="InterPro" id="IPR001245">
    <property type="entry name" value="Ser-Thr/Tyr_kinase_cat_dom"/>
</dbReference>
<comment type="caution">
    <text evidence="6">The sequence shown here is derived from an EMBL/GenBank/DDBJ whole genome shotgun (WGS) entry which is preliminary data.</text>
</comment>
<protein>
    <recommendedName>
        <fullName evidence="1">guanylate cyclase</fullName>
        <ecNumber evidence="1">4.6.1.2</ecNumber>
    </recommendedName>
</protein>
<dbReference type="GO" id="GO:0005524">
    <property type="term" value="F:ATP binding"/>
    <property type="evidence" value="ECO:0007669"/>
    <property type="project" value="InterPro"/>
</dbReference>
<proteinExistence type="predicted"/>
<dbReference type="GO" id="GO:0004016">
    <property type="term" value="F:adenylate cyclase activity"/>
    <property type="evidence" value="ECO:0007669"/>
    <property type="project" value="TreeGrafter"/>
</dbReference>
<dbReference type="GO" id="GO:0005886">
    <property type="term" value="C:plasma membrane"/>
    <property type="evidence" value="ECO:0007669"/>
    <property type="project" value="TreeGrafter"/>
</dbReference>
<sequence length="144" mass="16436">MGLCFNYSSNANLFFRLFTPELLWTSPELLRDPETINKGTQKGDVFSFAIIMAQLIGRGPPYNMPDMTAQQIIGKVRKPPPLCRPKISISDVPPAYMQLIKRAWSEQPEVRPSFDELNQQIKAANRGKDRLELYLVSFYGSVRL</sequence>
<evidence type="ECO:0000256" key="2">
    <source>
        <dbReference type="ARBA" id="ARBA00022741"/>
    </source>
</evidence>
<evidence type="ECO:0000256" key="4">
    <source>
        <dbReference type="ARBA" id="ARBA00023293"/>
    </source>
</evidence>
<dbReference type="AlphaFoldDB" id="A0A448XIH6"/>
<dbReference type="InterPro" id="IPR050401">
    <property type="entry name" value="Cyclic_nucleotide_synthase"/>
</dbReference>
<keyword evidence="7" id="KW-1185">Reference proteome</keyword>
<evidence type="ECO:0000313" key="7">
    <source>
        <dbReference type="Proteomes" id="UP000784294"/>
    </source>
</evidence>
<dbReference type="GO" id="GO:0001653">
    <property type="term" value="F:peptide receptor activity"/>
    <property type="evidence" value="ECO:0007669"/>
    <property type="project" value="TreeGrafter"/>
</dbReference>
<evidence type="ECO:0000259" key="5">
    <source>
        <dbReference type="PROSITE" id="PS50011"/>
    </source>
</evidence>
<name>A0A448XIH6_9PLAT</name>
<evidence type="ECO:0000313" key="6">
    <source>
        <dbReference type="EMBL" id="VEL37473.1"/>
    </source>
</evidence>
<dbReference type="SUPFAM" id="SSF56112">
    <property type="entry name" value="Protein kinase-like (PK-like)"/>
    <property type="match status" value="1"/>
</dbReference>
<evidence type="ECO:0000256" key="1">
    <source>
        <dbReference type="ARBA" id="ARBA00012202"/>
    </source>
</evidence>
<dbReference type="OrthoDB" id="6246281at2759"/>
<feature type="domain" description="Protein kinase" evidence="5">
    <location>
        <begin position="1"/>
        <end position="135"/>
    </location>
</feature>
<dbReference type="GO" id="GO:0004383">
    <property type="term" value="F:guanylate cyclase activity"/>
    <property type="evidence" value="ECO:0007669"/>
    <property type="project" value="UniProtKB-EC"/>
</dbReference>
<accession>A0A448XIH6</accession>
<keyword evidence="4" id="KW-0141">cGMP biosynthesis</keyword>
<keyword evidence="3" id="KW-0456">Lyase</keyword>
<organism evidence="6 7">
    <name type="scientific">Protopolystoma xenopodis</name>
    <dbReference type="NCBI Taxonomy" id="117903"/>
    <lineage>
        <taxon>Eukaryota</taxon>
        <taxon>Metazoa</taxon>
        <taxon>Spiralia</taxon>
        <taxon>Lophotrochozoa</taxon>
        <taxon>Platyhelminthes</taxon>
        <taxon>Monogenea</taxon>
        <taxon>Polyopisthocotylea</taxon>
        <taxon>Polystomatidea</taxon>
        <taxon>Polystomatidae</taxon>
        <taxon>Protopolystoma</taxon>
    </lineage>
</organism>
<dbReference type="PANTHER" id="PTHR11920:SF462">
    <property type="entry name" value="GUANYLATE CYCLASE"/>
    <property type="match status" value="1"/>
</dbReference>
<dbReference type="PANTHER" id="PTHR11920">
    <property type="entry name" value="GUANYLYL CYCLASE"/>
    <property type="match status" value="1"/>
</dbReference>
<dbReference type="GO" id="GO:0007168">
    <property type="term" value="P:receptor guanylyl cyclase signaling pathway"/>
    <property type="evidence" value="ECO:0007669"/>
    <property type="project" value="TreeGrafter"/>
</dbReference>
<dbReference type="EC" id="4.6.1.2" evidence="1"/>
<evidence type="ECO:0000256" key="3">
    <source>
        <dbReference type="ARBA" id="ARBA00023239"/>
    </source>
</evidence>
<dbReference type="Proteomes" id="UP000784294">
    <property type="component" value="Unassembled WGS sequence"/>
</dbReference>
<dbReference type="Gene3D" id="1.10.510.10">
    <property type="entry name" value="Transferase(Phosphotransferase) domain 1"/>
    <property type="match status" value="1"/>
</dbReference>